<organism evidence="2 3">
    <name type="scientific">Orchesella cincta</name>
    <name type="common">Springtail</name>
    <name type="synonym">Podura cincta</name>
    <dbReference type="NCBI Taxonomy" id="48709"/>
    <lineage>
        <taxon>Eukaryota</taxon>
        <taxon>Metazoa</taxon>
        <taxon>Ecdysozoa</taxon>
        <taxon>Arthropoda</taxon>
        <taxon>Hexapoda</taxon>
        <taxon>Collembola</taxon>
        <taxon>Entomobryomorpha</taxon>
        <taxon>Entomobryoidea</taxon>
        <taxon>Orchesellidae</taxon>
        <taxon>Orchesellinae</taxon>
        <taxon>Orchesella</taxon>
    </lineage>
</organism>
<feature type="compositionally biased region" description="Low complexity" evidence="1">
    <location>
        <begin position="25"/>
        <end position="40"/>
    </location>
</feature>
<protein>
    <submittedName>
        <fullName evidence="2">Uncharacterized protein</fullName>
    </submittedName>
</protein>
<dbReference type="PANTHER" id="PTHR28366:SF1">
    <property type="entry name" value="CHROMOSOME 1 OPEN READING FRAME 131"/>
    <property type="match status" value="1"/>
</dbReference>
<evidence type="ECO:0000256" key="1">
    <source>
        <dbReference type="SAM" id="MobiDB-lite"/>
    </source>
</evidence>
<dbReference type="InterPro" id="IPR052852">
    <property type="entry name" value="SSU_Processome_Comp"/>
</dbReference>
<feature type="region of interest" description="Disordered" evidence="1">
    <location>
        <begin position="83"/>
        <end position="108"/>
    </location>
</feature>
<reference evidence="2 3" key="1">
    <citation type="journal article" date="2016" name="Genome Biol. Evol.">
        <title>Gene Family Evolution Reflects Adaptation to Soil Environmental Stressors in the Genome of the Collembolan Orchesella cincta.</title>
        <authorList>
            <person name="Faddeeva-Vakhrusheva A."/>
            <person name="Derks M.F."/>
            <person name="Anvar S.Y."/>
            <person name="Agamennone V."/>
            <person name="Suring W."/>
            <person name="Smit S."/>
            <person name="van Straalen N.M."/>
            <person name="Roelofs D."/>
        </authorList>
    </citation>
    <scope>NUCLEOTIDE SEQUENCE [LARGE SCALE GENOMIC DNA]</scope>
    <source>
        <tissue evidence="2">Mixed pool</tissue>
    </source>
</reference>
<proteinExistence type="predicted"/>
<dbReference type="Pfam" id="PF15375">
    <property type="entry name" value="FSAF1"/>
    <property type="match status" value="1"/>
</dbReference>
<evidence type="ECO:0000313" key="2">
    <source>
        <dbReference type="EMBL" id="ODM97888.1"/>
    </source>
</evidence>
<feature type="region of interest" description="Disordered" evidence="1">
    <location>
        <begin position="19"/>
        <end position="51"/>
    </location>
</feature>
<dbReference type="STRING" id="48709.A0A1D2MY30"/>
<gene>
    <name evidence="2" type="ORF">Ocin01_08793</name>
</gene>
<dbReference type="PANTHER" id="PTHR28366">
    <property type="entry name" value="CHROMOSOME 1 OPEN READING FRAME 131"/>
    <property type="match status" value="1"/>
</dbReference>
<feature type="compositionally biased region" description="Basic and acidic residues" evidence="1">
    <location>
        <begin position="160"/>
        <end position="174"/>
    </location>
</feature>
<keyword evidence="3" id="KW-1185">Reference proteome</keyword>
<sequence>MDREAKLKMLKELDSKTDWEGLIMKQSSTPTESSSQTKQQKPLRKLSKSEKKKIKLEKQLQEFHDTLKKKNIETVVYDNPDAISNQSSVSRKIKDSTGDSQSQVGDQGIEIDMKKTRYEIMKFGISSLKSQELVDAETSLAISLGAKPNKRQAINYKELQTQRKKDKELIKEQEAGMVKPKLKGVAKKKSQVGKAVSKDKKKQIGGRQNGRNSRLPSRRHNK</sequence>
<accession>A0A1D2MY30</accession>
<feature type="region of interest" description="Disordered" evidence="1">
    <location>
        <begin position="156"/>
        <end position="175"/>
    </location>
</feature>
<dbReference type="EMBL" id="LJIJ01000399">
    <property type="protein sequence ID" value="ODM97888.1"/>
    <property type="molecule type" value="Genomic_DNA"/>
</dbReference>
<dbReference type="OrthoDB" id="10067479at2759"/>
<comment type="caution">
    <text evidence="2">The sequence shown here is derived from an EMBL/GenBank/DDBJ whole genome shotgun (WGS) entry which is preliminary data.</text>
</comment>
<dbReference type="Proteomes" id="UP000094527">
    <property type="component" value="Unassembled WGS sequence"/>
</dbReference>
<dbReference type="InterPro" id="IPR027973">
    <property type="entry name" value="FSAF1-like"/>
</dbReference>
<dbReference type="AlphaFoldDB" id="A0A1D2MY30"/>
<dbReference type="OMA" id="QAINYKE"/>
<feature type="region of interest" description="Disordered" evidence="1">
    <location>
        <begin position="180"/>
        <end position="222"/>
    </location>
</feature>
<name>A0A1D2MY30_ORCCI</name>
<feature type="compositionally biased region" description="Basic residues" evidence="1">
    <location>
        <begin position="180"/>
        <end position="191"/>
    </location>
</feature>
<evidence type="ECO:0000313" key="3">
    <source>
        <dbReference type="Proteomes" id="UP000094527"/>
    </source>
</evidence>
<feature type="compositionally biased region" description="Basic residues" evidence="1">
    <location>
        <begin position="41"/>
        <end position="51"/>
    </location>
</feature>